<dbReference type="SUPFAM" id="SSF52821">
    <property type="entry name" value="Rhodanese/Cell cycle control phosphatase"/>
    <property type="match status" value="1"/>
</dbReference>
<dbReference type="AlphaFoldDB" id="A0A7W0CB52"/>
<protein>
    <submittedName>
        <fullName evidence="8">NADPH-dependent 2,4-dienoyl-CoA reductase/sulfur reductase-like enzyme/rhodanese-related sulfurtransferase</fullName>
    </submittedName>
</protein>
<dbReference type="RefSeq" id="WP_181552063.1">
    <property type="nucleotide sequence ID" value="NZ_JACDUS010000009.1"/>
</dbReference>
<dbReference type="PROSITE" id="PS50206">
    <property type="entry name" value="RHODANESE_3"/>
    <property type="match status" value="1"/>
</dbReference>
<dbReference type="Proteomes" id="UP000525298">
    <property type="component" value="Unassembled WGS sequence"/>
</dbReference>
<evidence type="ECO:0000256" key="3">
    <source>
        <dbReference type="ARBA" id="ARBA00022630"/>
    </source>
</evidence>
<feature type="domain" description="Rhodanese" evidence="7">
    <location>
        <begin position="466"/>
        <end position="550"/>
    </location>
</feature>
<keyword evidence="9" id="KW-1185">Reference proteome</keyword>
<accession>A0A7W0CB52</accession>
<dbReference type="GO" id="GO:0016491">
    <property type="term" value="F:oxidoreductase activity"/>
    <property type="evidence" value="ECO:0007669"/>
    <property type="project" value="UniProtKB-KW"/>
</dbReference>
<dbReference type="InterPro" id="IPR036873">
    <property type="entry name" value="Rhodanese-like_dom_sf"/>
</dbReference>
<evidence type="ECO:0000256" key="4">
    <source>
        <dbReference type="ARBA" id="ARBA00022827"/>
    </source>
</evidence>
<evidence type="ECO:0000256" key="2">
    <source>
        <dbReference type="ARBA" id="ARBA00009130"/>
    </source>
</evidence>
<dbReference type="EMBL" id="JACDUS010000009">
    <property type="protein sequence ID" value="MBA2882429.1"/>
    <property type="molecule type" value="Genomic_DNA"/>
</dbReference>
<keyword evidence="4" id="KW-0274">FAD</keyword>
<evidence type="ECO:0000313" key="8">
    <source>
        <dbReference type="EMBL" id="MBA2882429.1"/>
    </source>
</evidence>
<name>A0A7W0CB52_9BACT</name>
<comment type="cofactor">
    <cofactor evidence="1">
        <name>FAD</name>
        <dbReference type="ChEBI" id="CHEBI:57692"/>
    </cofactor>
</comment>
<dbReference type="PRINTS" id="PR00368">
    <property type="entry name" value="FADPNR"/>
</dbReference>
<organism evidence="8 9">
    <name type="scientific">Desulfosalsimonas propionicica</name>
    <dbReference type="NCBI Taxonomy" id="332175"/>
    <lineage>
        <taxon>Bacteria</taxon>
        <taxon>Pseudomonadati</taxon>
        <taxon>Thermodesulfobacteriota</taxon>
        <taxon>Desulfobacteria</taxon>
        <taxon>Desulfobacterales</taxon>
        <taxon>Desulfosalsimonadaceae</taxon>
        <taxon>Desulfosalsimonas</taxon>
    </lineage>
</organism>
<dbReference type="InterPro" id="IPR050260">
    <property type="entry name" value="FAD-bd_OxRdtase"/>
</dbReference>
<dbReference type="SUPFAM" id="SSF51905">
    <property type="entry name" value="FAD/NAD(P)-binding domain"/>
    <property type="match status" value="1"/>
</dbReference>
<evidence type="ECO:0000256" key="6">
    <source>
        <dbReference type="ARBA" id="ARBA00023284"/>
    </source>
</evidence>
<sequence>MTDKLVIVGGVAGGATAAARARRLNETAQIIVLERGPYISFANCGLPYYIGEVIKKRDDLLVTDAESFSKRYNVDVRPNSEVVDIDRDNRQVVVLNRETGEQYREFYGKLILSPGAEPIRPPFEGVDLDNVFTLRNIPDTDRIKAYVDENQPERAVVVGGGFIGLEMIENLVFRGVQITMVEKMDQVMPPLDYEMAALVQAHMIEKKVDCRFGDGVAALKQNGAAITVQTESGHEIDCDMVILSIGVRPETGLARKAGLTLGNSGGICVDDTLRTSDPHIYAVGDAVEMRHRLTGKPVLIPLAGPANKQGRIAADNVMGRLSVFRGTIGTSAVQVFEHTAASAGLNEKTLKAENIPYTAAYTHSGSHAGYYPGAETMAVKLLFSPGTGRLLGAQAVGKVGVDKRIDVLATAIYAGLTVFDLEELDLCYAPPYGSAKDPVNMAGYVGANLIKKDLEKINWNEVAGLDPEKMVLLDVRTKIEVRTSGTIDGAVHIPVDELRDRMGELDRNKTHVAYCAVGMRSYLAYKMLIQNGFSAANLAGGFRTYLAATEKILLM</sequence>
<dbReference type="Gene3D" id="3.40.250.10">
    <property type="entry name" value="Rhodanese-like domain"/>
    <property type="match status" value="1"/>
</dbReference>
<gene>
    <name evidence="8" type="ORF">HNR65_002776</name>
</gene>
<proteinExistence type="inferred from homology"/>
<dbReference type="Pfam" id="PF02852">
    <property type="entry name" value="Pyr_redox_dim"/>
    <property type="match status" value="1"/>
</dbReference>
<reference evidence="8 9" key="1">
    <citation type="submission" date="2020-07" db="EMBL/GenBank/DDBJ databases">
        <title>Genomic Encyclopedia of Type Strains, Phase IV (KMG-IV): sequencing the most valuable type-strain genomes for metagenomic binning, comparative biology and taxonomic classification.</title>
        <authorList>
            <person name="Goeker M."/>
        </authorList>
    </citation>
    <scope>NUCLEOTIDE SEQUENCE [LARGE SCALE GENOMIC DNA]</scope>
    <source>
        <strain evidence="8 9">DSM 17721</strain>
    </source>
</reference>
<evidence type="ECO:0000259" key="7">
    <source>
        <dbReference type="PROSITE" id="PS50206"/>
    </source>
</evidence>
<comment type="caution">
    <text evidence="8">The sequence shown here is derived from an EMBL/GenBank/DDBJ whole genome shotgun (WGS) entry which is preliminary data.</text>
</comment>
<comment type="similarity">
    <text evidence="2">Belongs to the class-III pyridine nucleotide-disulfide oxidoreductase family.</text>
</comment>
<evidence type="ECO:0000256" key="5">
    <source>
        <dbReference type="ARBA" id="ARBA00023002"/>
    </source>
</evidence>
<dbReference type="Pfam" id="PF00581">
    <property type="entry name" value="Rhodanese"/>
    <property type="match status" value="1"/>
</dbReference>
<dbReference type="InterPro" id="IPR004099">
    <property type="entry name" value="Pyr_nucl-diS_OxRdtase_dimer"/>
</dbReference>
<dbReference type="Gene3D" id="3.50.50.60">
    <property type="entry name" value="FAD/NAD(P)-binding domain"/>
    <property type="match status" value="2"/>
</dbReference>
<dbReference type="InterPro" id="IPR001763">
    <property type="entry name" value="Rhodanese-like_dom"/>
</dbReference>
<dbReference type="PANTHER" id="PTHR43429">
    <property type="entry name" value="PYRIDINE NUCLEOTIDE-DISULFIDE OXIDOREDUCTASE DOMAIN-CONTAINING"/>
    <property type="match status" value="1"/>
</dbReference>
<dbReference type="InterPro" id="IPR036188">
    <property type="entry name" value="FAD/NAD-bd_sf"/>
</dbReference>
<dbReference type="PANTHER" id="PTHR43429:SF1">
    <property type="entry name" value="NAD(P)H SULFUR OXIDOREDUCTASE (COA-DEPENDENT)"/>
    <property type="match status" value="1"/>
</dbReference>
<keyword evidence="5" id="KW-0560">Oxidoreductase</keyword>
<dbReference type="Pfam" id="PF07992">
    <property type="entry name" value="Pyr_redox_2"/>
    <property type="match status" value="1"/>
</dbReference>
<dbReference type="SMART" id="SM00450">
    <property type="entry name" value="RHOD"/>
    <property type="match status" value="1"/>
</dbReference>
<dbReference type="InterPro" id="IPR023753">
    <property type="entry name" value="FAD/NAD-binding_dom"/>
</dbReference>
<evidence type="ECO:0000313" key="9">
    <source>
        <dbReference type="Proteomes" id="UP000525298"/>
    </source>
</evidence>
<keyword evidence="3" id="KW-0285">Flavoprotein</keyword>
<dbReference type="GO" id="GO:0016740">
    <property type="term" value="F:transferase activity"/>
    <property type="evidence" value="ECO:0007669"/>
    <property type="project" value="UniProtKB-KW"/>
</dbReference>
<dbReference type="InterPro" id="IPR016156">
    <property type="entry name" value="FAD/NAD-linked_Rdtase_dimer_sf"/>
</dbReference>
<keyword evidence="6" id="KW-0676">Redox-active center</keyword>
<dbReference type="SUPFAM" id="SSF55424">
    <property type="entry name" value="FAD/NAD-linked reductases, dimerisation (C-terminal) domain"/>
    <property type="match status" value="1"/>
</dbReference>
<evidence type="ECO:0000256" key="1">
    <source>
        <dbReference type="ARBA" id="ARBA00001974"/>
    </source>
</evidence>
<dbReference type="PRINTS" id="PR00411">
    <property type="entry name" value="PNDRDTASEI"/>
</dbReference>
<keyword evidence="8" id="KW-0808">Transferase</keyword>